<name>A0ABT0G3Y2_9ACTN</name>
<dbReference type="Proteomes" id="UP001317259">
    <property type="component" value="Unassembled WGS sequence"/>
</dbReference>
<proteinExistence type="predicted"/>
<evidence type="ECO:0008006" key="3">
    <source>
        <dbReference type="Google" id="ProtNLM"/>
    </source>
</evidence>
<sequence>MSVEPRAEVAPQRMPPLWDGTVPVAPETAAQQRVVHRICARVAPEGLEIGVGELPPGGLQVWIDSPVPPAEQEAWVLHHRMAREVSLVGWHCEADQDRLLVLGWSAACLHNRVRLLQSGLRRLTGFEQTAQRAVQIEGQDPAAAPATEIVAATCASIERRLRWPERLAELGGYERSSGLAHLQLLLAQVIGLEAKVAAACEEHLVMARVLARAVCEHHARHGDLRRAQREVLAETRRWVHASSMIRGSAARPVPAGGRPHMGLAERRIAASVINHSVAGHGLPGLVDLDPADHGVTRATPATAAAAPRAGHAGREEGAS</sequence>
<organism evidence="1 2">
    <name type="scientific">Actinomadura luzonensis</name>
    <dbReference type="NCBI Taxonomy" id="2805427"/>
    <lineage>
        <taxon>Bacteria</taxon>
        <taxon>Bacillati</taxon>
        <taxon>Actinomycetota</taxon>
        <taxon>Actinomycetes</taxon>
        <taxon>Streptosporangiales</taxon>
        <taxon>Thermomonosporaceae</taxon>
        <taxon>Actinomadura</taxon>
    </lineage>
</organism>
<protein>
    <recommendedName>
        <fullName evidence="3">PE-PGRS family protein</fullName>
    </recommendedName>
</protein>
<evidence type="ECO:0000313" key="1">
    <source>
        <dbReference type="EMBL" id="MCK2219123.1"/>
    </source>
</evidence>
<reference evidence="1 2" key="1">
    <citation type="submission" date="2022-04" db="EMBL/GenBank/DDBJ databases">
        <title>Genome draft of Actinomadura sp. ATCC 31491.</title>
        <authorList>
            <person name="Shi X."/>
            <person name="Du Y."/>
        </authorList>
    </citation>
    <scope>NUCLEOTIDE SEQUENCE [LARGE SCALE GENOMIC DNA]</scope>
    <source>
        <strain evidence="1 2">ATCC 31491</strain>
    </source>
</reference>
<accession>A0ABT0G3Y2</accession>
<keyword evidence="2" id="KW-1185">Reference proteome</keyword>
<dbReference type="EMBL" id="JAKRKC020000002">
    <property type="protein sequence ID" value="MCK2219123.1"/>
    <property type="molecule type" value="Genomic_DNA"/>
</dbReference>
<evidence type="ECO:0000313" key="2">
    <source>
        <dbReference type="Proteomes" id="UP001317259"/>
    </source>
</evidence>
<gene>
    <name evidence="1" type="ORF">MF672_035800</name>
</gene>
<comment type="caution">
    <text evidence="1">The sequence shown here is derived from an EMBL/GenBank/DDBJ whole genome shotgun (WGS) entry which is preliminary data.</text>
</comment>